<evidence type="ECO:0000313" key="1">
    <source>
        <dbReference type="EMBL" id="GBN77260.1"/>
    </source>
</evidence>
<dbReference type="AlphaFoldDB" id="A0A4Y2RPD6"/>
<protein>
    <recommendedName>
        <fullName evidence="3">Reverse transcriptase domain-containing protein</fullName>
    </recommendedName>
</protein>
<dbReference type="PANTHER" id="PTHR19446">
    <property type="entry name" value="REVERSE TRANSCRIPTASES"/>
    <property type="match status" value="1"/>
</dbReference>
<evidence type="ECO:0008006" key="3">
    <source>
        <dbReference type="Google" id="ProtNLM"/>
    </source>
</evidence>
<accession>A0A4Y2RPD6</accession>
<comment type="caution">
    <text evidence="1">The sequence shown here is derived from an EMBL/GenBank/DDBJ whole genome shotgun (WGS) entry which is preliminary data.</text>
</comment>
<sequence>MSLPYNCEFMFFELKKAFSCSPDTSPGSDGITYNILRHLQTESLSNLLYLFNRIWTEQKFPSQCQEAILLPTLKPVKDAADPLNFRPIALTSCMCKTLARMVNIRLVSRFRETRMLPLQSGFRRGRSTNDNIVLLETQI</sequence>
<gene>
    <name evidence="1" type="ORF">AVEN_158368_1</name>
</gene>
<organism evidence="1 2">
    <name type="scientific">Araneus ventricosus</name>
    <name type="common">Orbweaver spider</name>
    <name type="synonym">Epeira ventricosa</name>
    <dbReference type="NCBI Taxonomy" id="182803"/>
    <lineage>
        <taxon>Eukaryota</taxon>
        <taxon>Metazoa</taxon>
        <taxon>Ecdysozoa</taxon>
        <taxon>Arthropoda</taxon>
        <taxon>Chelicerata</taxon>
        <taxon>Arachnida</taxon>
        <taxon>Araneae</taxon>
        <taxon>Araneomorphae</taxon>
        <taxon>Entelegynae</taxon>
        <taxon>Araneoidea</taxon>
        <taxon>Araneidae</taxon>
        <taxon>Araneus</taxon>
    </lineage>
</organism>
<reference evidence="1 2" key="1">
    <citation type="journal article" date="2019" name="Sci. Rep.">
        <title>Orb-weaving spider Araneus ventricosus genome elucidates the spidroin gene catalogue.</title>
        <authorList>
            <person name="Kono N."/>
            <person name="Nakamura H."/>
            <person name="Ohtoshi R."/>
            <person name="Moran D.A.P."/>
            <person name="Shinohara A."/>
            <person name="Yoshida Y."/>
            <person name="Fujiwara M."/>
            <person name="Mori M."/>
            <person name="Tomita M."/>
            <person name="Arakawa K."/>
        </authorList>
    </citation>
    <scope>NUCLEOTIDE SEQUENCE [LARGE SCALE GENOMIC DNA]</scope>
</reference>
<dbReference type="OrthoDB" id="407509at2759"/>
<keyword evidence="2" id="KW-1185">Reference proteome</keyword>
<dbReference type="Proteomes" id="UP000499080">
    <property type="component" value="Unassembled WGS sequence"/>
</dbReference>
<dbReference type="EMBL" id="BGPR01017776">
    <property type="protein sequence ID" value="GBN77260.1"/>
    <property type="molecule type" value="Genomic_DNA"/>
</dbReference>
<proteinExistence type="predicted"/>
<name>A0A4Y2RPD6_ARAVE</name>
<evidence type="ECO:0000313" key="2">
    <source>
        <dbReference type="Proteomes" id="UP000499080"/>
    </source>
</evidence>